<dbReference type="Proteomes" id="UP001515480">
    <property type="component" value="Unassembled WGS sequence"/>
</dbReference>
<feature type="region of interest" description="Disordered" evidence="1">
    <location>
        <begin position="423"/>
        <end position="448"/>
    </location>
</feature>
<dbReference type="InterPro" id="IPR008984">
    <property type="entry name" value="SMAD_FHA_dom_sf"/>
</dbReference>
<dbReference type="GO" id="GO:0005694">
    <property type="term" value="C:chromosome"/>
    <property type="evidence" value="ECO:0007669"/>
    <property type="project" value="TreeGrafter"/>
</dbReference>
<feature type="compositionally biased region" description="Low complexity" evidence="1">
    <location>
        <begin position="369"/>
        <end position="379"/>
    </location>
</feature>
<evidence type="ECO:0000259" key="2">
    <source>
        <dbReference type="PROSITE" id="PS50006"/>
    </source>
</evidence>
<dbReference type="GO" id="GO:0051983">
    <property type="term" value="P:regulation of chromosome segregation"/>
    <property type="evidence" value="ECO:0007669"/>
    <property type="project" value="TreeGrafter"/>
</dbReference>
<gene>
    <name evidence="3" type="ORF">AB1Y20_013179</name>
</gene>
<dbReference type="GO" id="GO:0005634">
    <property type="term" value="C:nucleus"/>
    <property type="evidence" value="ECO:0007669"/>
    <property type="project" value="TreeGrafter"/>
</dbReference>
<dbReference type="PROSITE" id="PS50006">
    <property type="entry name" value="FHA_DOMAIN"/>
    <property type="match status" value="1"/>
</dbReference>
<feature type="region of interest" description="Disordered" evidence="1">
    <location>
        <begin position="192"/>
        <end position="239"/>
    </location>
</feature>
<feature type="region of interest" description="Disordered" evidence="1">
    <location>
        <begin position="137"/>
        <end position="180"/>
    </location>
</feature>
<feature type="compositionally biased region" description="Low complexity" evidence="1">
    <location>
        <begin position="523"/>
        <end position="533"/>
    </location>
</feature>
<feature type="domain" description="FHA" evidence="2">
    <location>
        <begin position="28"/>
        <end position="81"/>
    </location>
</feature>
<dbReference type="Gene3D" id="2.60.200.20">
    <property type="match status" value="1"/>
</dbReference>
<dbReference type="Pfam" id="PF00498">
    <property type="entry name" value="FHA"/>
    <property type="match status" value="1"/>
</dbReference>
<feature type="compositionally biased region" description="Polar residues" evidence="1">
    <location>
        <begin position="288"/>
        <end position="315"/>
    </location>
</feature>
<sequence>MTCPYGRMVVIKLNGTDGGNCVMEEDQLLIGRDPEQCDIVIRLPEVSKMQAKLSADDENQVWLENLSQTNPGGTMVNESRVEKPTLLDDQDIISICGRRFRFEYGNSDMLDATIAISSYVPAPGSAKKVTSVKKVASVKKATKDEKPKENKETENKAITPSKPTLQAEQRKLSNGARTPLDEVREALKARREALAGKSTTPSPAPTPSKSPAGLIKQAKSPRNNPCEAAKTSSTGFRPVISADELKNALAARRSSAMGPPPARVAGTPKGTFDCGELEKALRKRMSSEVLQSPVQPNLAQPLTGGKPTNTKSVTKPPSARHTDEDISDRGDAEPIAAFVLEAAAQAPAVTRSVLPSPLKRQIMARRPPSTGGNSTSGSAHSHRNSVGPSPLKVLTMARLPTPLREAIQGRRQSVESAVAFAPEASNPSINGTPTRVEPTPEKQPSSTVKGALRVTFGDVPNSARKSVRVSFGPQASPGVAPERRGRYAMPTPEGCPAEDIVKEPVRLSTDQTPGRRFGTREQTPTTAGAANSASTSVMLKEAVNAKFTPEAASIVHHLMEGEFSPMQPVQTSSSNVMSIVGVFSLRKASAASEATTNVVASPCPPGGRVNKHERFGSPGSIARRLESRSAWIAKLDMKLDAKDQVIANPDRLTLLHQCTDNVGEYTSSDWAEWELKEYEAWEENEWAHSALQDTDWITCCFNGTHFFKRHSILGN</sequence>
<dbReference type="AlphaFoldDB" id="A0AB34IKQ8"/>
<reference evidence="3 4" key="1">
    <citation type="journal article" date="2024" name="Science">
        <title>Giant polyketide synthase enzymes in the biosynthesis of giant marine polyether toxins.</title>
        <authorList>
            <person name="Fallon T.R."/>
            <person name="Shende V.V."/>
            <person name="Wierzbicki I.H."/>
            <person name="Pendleton A.L."/>
            <person name="Watervoot N.F."/>
            <person name="Auber R.P."/>
            <person name="Gonzalez D.J."/>
            <person name="Wisecaver J.H."/>
            <person name="Moore B.S."/>
        </authorList>
    </citation>
    <scope>NUCLEOTIDE SEQUENCE [LARGE SCALE GENOMIC DNA]</scope>
    <source>
        <strain evidence="3 4">12B1</strain>
    </source>
</reference>
<dbReference type="SMART" id="SM00240">
    <property type="entry name" value="FHA"/>
    <property type="match status" value="1"/>
</dbReference>
<protein>
    <recommendedName>
        <fullName evidence="2">FHA domain-containing protein</fullName>
    </recommendedName>
</protein>
<organism evidence="3 4">
    <name type="scientific">Prymnesium parvum</name>
    <name type="common">Toxic golden alga</name>
    <dbReference type="NCBI Taxonomy" id="97485"/>
    <lineage>
        <taxon>Eukaryota</taxon>
        <taxon>Haptista</taxon>
        <taxon>Haptophyta</taxon>
        <taxon>Prymnesiophyceae</taxon>
        <taxon>Prymnesiales</taxon>
        <taxon>Prymnesiaceae</taxon>
        <taxon>Prymnesium</taxon>
    </lineage>
</organism>
<feature type="compositionally biased region" description="Basic and acidic residues" evidence="1">
    <location>
        <begin position="320"/>
        <end position="330"/>
    </location>
</feature>
<feature type="region of interest" description="Disordered" evidence="1">
    <location>
        <begin position="251"/>
        <end position="330"/>
    </location>
</feature>
<feature type="region of interest" description="Disordered" evidence="1">
    <location>
        <begin position="357"/>
        <end position="390"/>
    </location>
</feature>
<dbReference type="CDD" id="cd22673">
    <property type="entry name" value="FHA_Ki67"/>
    <property type="match status" value="1"/>
</dbReference>
<accession>A0AB34IKQ8</accession>
<evidence type="ECO:0000256" key="1">
    <source>
        <dbReference type="SAM" id="MobiDB-lite"/>
    </source>
</evidence>
<dbReference type="EMBL" id="JBGBPQ010000023">
    <property type="protein sequence ID" value="KAL1500523.1"/>
    <property type="molecule type" value="Genomic_DNA"/>
</dbReference>
<proteinExistence type="predicted"/>
<evidence type="ECO:0000313" key="4">
    <source>
        <dbReference type="Proteomes" id="UP001515480"/>
    </source>
</evidence>
<dbReference type="PANTHER" id="PTHR21603">
    <property type="entry name" value="ANTIGEN KI-67-LIKE PROTEIN"/>
    <property type="match status" value="1"/>
</dbReference>
<keyword evidence="4" id="KW-1185">Reference proteome</keyword>
<feature type="compositionally biased region" description="Basic and acidic residues" evidence="1">
    <location>
        <begin position="141"/>
        <end position="155"/>
    </location>
</feature>
<feature type="region of interest" description="Disordered" evidence="1">
    <location>
        <begin position="509"/>
        <end position="533"/>
    </location>
</feature>
<name>A0AB34IKQ8_PRYPA</name>
<dbReference type="GO" id="GO:0007088">
    <property type="term" value="P:regulation of mitotic nuclear division"/>
    <property type="evidence" value="ECO:0007669"/>
    <property type="project" value="TreeGrafter"/>
</dbReference>
<comment type="caution">
    <text evidence="3">The sequence shown here is derived from an EMBL/GenBank/DDBJ whole genome shotgun (WGS) entry which is preliminary data.</text>
</comment>
<dbReference type="InterPro" id="IPR000253">
    <property type="entry name" value="FHA_dom"/>
</dbReference>
<dbReference type="SUPFAM" id="SSF49879">
    <property type="entry name" value="SMAD/FHA domain"/>
    <property type="match status" value="1"/>
</dbReference>
<dbReference type="PANTHER" id="PTHR21603:SF18">
    <property type="entry name" value="ANTIGEN KI-67-LIKE PROTEIN"/>
    <property type="match status" value="1"/>
</dbReference>
<evidence type="ECO:0000313" key="3">
    <source>
        <dbReference type="EMBL" id="KAL1500523.1"/>
    </source>
</evidence>